<dbReference type="InterPro" id="IPR003692">
    <property type="entry name" value="Hydantoinase_B"/>
</dbReference>
<dbReference type="GO" id="GO:0005829">
    <property type="term" value="C:cytosol"/>
    <property type="evidence" value="ECO:0007669"/>
    <property type="project" value="TreeGrafter"/>
</dbReference>
<dbReference type="KEGG" id="cwo:Cwoe_2300"/>
<dbReference type="GO" id="GO:0017168">
    <property type="term" value="F:5-oxoprolinase (ATP-hydrolyzing) activity"/>
    <property type="evidence" value="ECO:0007669"/>
    <property type="project" value="UniProtKB-EC"/>
</dbReference>
<gene>
    <name evidence="2" type="ordered locus">Cwoe_2300</name>
</gene>
<dbReference type="InterPro" id="IPR045079">
    <property type="entry name" value="Oxoprolinase-like"/>
</dbReference>
<name>D3F6F8_CONWI</name>
<dbReference type="AlphaFoldDB" id="D3F6F8"/>
<dbReference type="Proteomes" id="UP000008229">
    <property type="component" value="Chromosome"/>
</dbReference>
<sequence length="585" mass="62423">MPDERTVAADDAIVLEIVRNYLMRTCEEMKAVVVRAAYSTVIHEVLDYCCGIYLPDGGAAAEQSGIPIFLGNVGSVIQATNATIGLDGLEPGDVIIANDPYSGGSHMCDTTTLLPIFDRGEAFGFVGFRAHLLDYGGKAPGGLFSDTTEVFQEGLVIPPVKLYRAGEPNPDVFRLLEANTRFPRENTGDMRALVSASRVGHERVQELIARYGPARLRAMFDELMDRGERASRAAIEQIPDGVYAASCMHDGTGSDDAPLDGPYRIAVEITVDGSDVKVDLTGTSDQLTGPANCPLGASISGIRAAFKYIVAPDYPTNEGCFRPLQLHVPEGTLLNPRKPAPTSMYFTPVSSVIELFQRALAPAIPDRTIAGTFGDICVSVFFGSHPDTGQAFLCSEPEGGGYGASPQGDGESCMVAPLNGDTKNVPIEVAETKYGVLCERYELVPDSGGPGTYRGGLGSVREFAVRDDARVGVSFLFDRQTEPAWGLEGGRDGAANQAWIDRGTDRERKIGKITDHWLGGGATFSGIAGGGGGWGDPFEREPALVQRDVRDGFVTLAAAARDYGVALDPATLEILADETDALRRR</sequence>
<evidence type="ECO:0000313" key="2">
    <source>
        <dbReference type="EMBL" id="ADB50725.1"/>
    </source>
</evidence>
<dbReference type="STRING" id="469383.Cwoe_2300"/>
<accession>D3F6F8</accession>
<organism evidence="2 3">
    <name type="scientific">Conexibacter woesei (strain DSM 14684 / CCUG 47730 / CIP 108061 / JCM 11494 / NBRC 100937 / ID131577)</name>
    <dbReference type="NCBI Taxonomy" id="469383"/>
    <lineage>
        <taxon>Bacteria</taxon>
        <taxon>Bacillati</taxon>
        <taxon>Actinomycetota</taxon>
        <taxon>Thermoleophilia</taxon>
        <taxon>Solirubrobacterales</taxon>
        <taxon>Conexibacteraceae</taxon>
        <taxon>Conexibacter</taxon>
    </lineage>
</organism>
<dbReference type="HOGENOM" id="CLU_020413_1_0_11"/>
<dbReference type="EC" id="3.5.2.9" evidence="2"/>
<dbReference type="eggNOG" id="COG0146">
    <property type="taxonomic scope" value="Bacteria"/>
</dbReference>
<dbReference type="RefSeq" id="WP_012933776.1">
    <property type="nucleotide sequence ID" value="NC_013739.1"/>
</dbReference>
<dbReference type="OrthoDB" id="102473at2"/>
<evidence type="ECO:0000313" key="3">
    <source>
        <dbReference type="Proteomes" id="UP000008229"/>
    </source>
</evidence>
<keyword evidence="3" id="KW-1185">Reference proteome</keyword>
<dbReference type="GO" id="GO:0006749">
    <property type="term" value="P:glutathione metabolic process"/>
    <property type="evidence" value="ECO:0007669"/>
    <property type="project" value="TreeGrafter"/>
</dbReference>
<reference evidence="2 3" key="1">
    <citation type="journal article" date="2010" name="Stand. Genomic Sci.">
        <title>Complete genome sequence of Conexibacter woesei type strain (ID131577).</title>
        <authorList>
            <person name="Pukall R."/>
            <person name="Lapidus A."/>
            <person name="Glavina Del Rio T."/>
            <person name="Copeland A."/>
            <person name="Tice H."/>
            <person name="Cheng J.-F."/>
            <person name="Lucas S."/>
            <person name="Chen F."/>
            <person name="Nolan M."/>
            <person name="Bruce D."/>
            <person name="Goodwin L."/>
            <person name="Pitluck S."/>
            <person name="Mavromatis K."/>
            <person name="Ivanova N."/>
            <person name="Ovchinnikova G."/>
            <person name="Pati A."/>
            <person name="Chen A."/>
            <person name="Palaniappan K."/>
            <person name="Land M."/>
            <person name="Hauser L."/>
            <person name="Chang Y.-J."/>
            <person name="Jeffries C.D."/>
            <person name="Chain P."/>
            <person name="Meincke L."/>
            <person name="Sims D."/>
            <person name="Brettin T."/>
            <person name="Detter J.C."/>
            <person name="Rohde M."/>
            <person name="Goeker M."/>
            <person name="Bristow J."/>
            <person name="Eisen J.A."/>
            <person name="Markowitz V."/>
            <person name="Kyrpides N.C."/>
            <person name="Klenk H.-P."/>
            <person name="Hugenholtz P."/>
        </authorList>
    </citation>
    <scope>NUCLEOTIDE SEQUENCE [LARGE SCALE GENOMIC DNA]</scope>
    <source>
        <strain evidence="3">DSM 14684 / CIP 108061 / JCM 11494 / NBRC 100937 / ID131577</strain>
    </source>
</reference>
<evidence type="ECO:0000259" key="1">
    <source>
        <dbReference type="Pfam" id="PF02538"/>
    </source>
</evidence>
<dbReference type="PANTHER" id="PTHR11365">
    <property type="entry name" value="5-OXOPROLINASE RELATED"/>
    <property type="match status" value="1"/>
</dbReference>
<keyword evidence="2" id="KW-0378">Hydrolase</keyword>
<proteinExistence type="predicted"/>
<reference evidence="3" key="2">
    <citation type="submission" date="2010-01" db="EMBL/GenBank/DDBJ databases">
        <title>The complete genome of Conexibacter woesei DSM 14684.</title>
        <authorList>
            <consortium name="US DOE Joint Genome Institute (JGI-PGF)"/>
            <person name="Lucas S."/>
            <person name="Copeland A."/>
            <person name="Lapidus A."/>
            <person name="Glavina del Rio T."/>
            <person name="Dalin E."/>
            <person name="Tice H."/>
            <person name="Bruce D."/>
            <person name="Goodwin L."/>
            <person name="Pitluck S."/>
            <person name="Kyrpides N."/>
            <person name="Mavromatis K."/>
            <person name="Ivanova N."/>
            <person name="Mikhailova N."/>
            <person name="Chertkov O."/>
            <person name="Brettin T."/>
            <person name="Detter J.C."/>
            <person name="Han C."/>
            <person name="Larimer F."/>
            <person name="Land M."/>
            <person name="Hauser L."/>
            <person name="Markowitz V."/>
            <person name="Cheng J.-F."/>
            <person name="Hugenholtz P."/>
            <person name="Woyke T."/>
            <person name="Wu D."/>
            <person name="Pukall R."/>
            <person name="Steenblock K."/>
            <person name="Schneider S."/>
            <person name="Klenk H.-P."/>
            <person name="Eisen J.A."/>
        </authorList>
    </citation>
    <scope>NUCLEOTIDE SEQUENCE [LARGE SCALE GENOMIC DNA]</scope>
    <source>
        <strain evidence="3">DSM 14684 / CIP 108061 / JCM 11494 / NBRC 100937 / ID131577</strain>
    </source>
</reference>
<dbReference type="PANTHER" id="PTHR11365:SF23">
    <property type="entry name" value="HYPOTHETICAL 5-OXOPROLINASE (EUROFUNG)-RELATED"/>
    <property type="match status" value="1"/>
</dbReference>
<feature type="domain" description="Hydantoinase B/oxoprolinase" evidence="1">
    <location>
        <begin position="11"/>
        <end position="537"/>
    </location>
</feature>
<protein>
    <submittedName>
        <fullName evidence="2">5-oxoprolinase (ATP-hydrolyzing)</fullName>
        <ecNumber evidence="2">3.5.2.9</ecNumber>
    </submittedName>
</protein>
<dbReference type="Pfam" id="PF02538">
    <property type="entry name" value="Hydantoinase_B"/>
    <property type="match status" value="1"/>
</dbReference>
<dbReference type="EMBL" id="CP001854">
    <property type="protein sequence ID" value="ADB50725.1"/>
    <property type="molecule type" value="Genomic_DNA"/>
</dbReference>